<evidence type="ECO:0000313" key="3">
    <source>
        <dbReference type="EMBL" id="QKW47163.1"/>
    </source>
</evidence>
<evidence type="ECO:0000256" key="1">
    <source>
        <dbReference type="SAM" id="Phobius"/>
    </source>
</evidence>
<dbReference type="EMBL" id="JBEJUE010000047">
    <property type="protein sequence ID" value="MER0428980.1"/>
    <property type="molecule type" value="Genomic_DNA"/>
</dbReference>
<dbReference type="AlphaFoldDB" id="A0A7H8MYD4"/>
<protein>
    <recommendedName>
        <fullName evidence="6">DUF1795 domain-containing protein</fullName>
    </recommendedName>
</protein>
<proteinExistence type="predicted"/>
<gene>
    <name evidence="2" type="ORF">ABR748_32970</name>
    <name evidence="3" type="ORF">HUT09_34060</name>
</gene>
<dbReference type="GeneID" id="87636311"/>
<dbReference type="Proteomes" id="UP001456562">
    <property type="component" value="Unassembled WGS sequence"/>
</dbReference>
<reference evidence="3 4" key="1">
    <citation type="submission" date="2020-06" db="EMBL/GenBank/DDBJ databases">
        <title>Genome mining for natural products.</title>
        <authorList>
            <person name="Zhang B."/>
            <person name="Shi J."/>
            <person name="Ge H."/>
        </authorList>
    </citation>
    <scope>NUCLEOTIDE SEQUENCE [LARGE SCALE GENOMIC DNA]</scope>
    <source>
        <strain evidence="3 4">NA06532</strain>
    </source>
</reference>
<evidence type="ECO:0000313" key="5">
    <source>
        <dbReference type="Proteomes" id="UP001456562"/>
    </source>
</evidence>
<reference evidence="2 5" key="2">
    <citation type="submission" date="2024-01" db="EMBL/GenBank/DDBJ databases">
        <title>Metagenomic exploration of the rhizosphere soil microbial community and their significance in facilitating the development of wild simulated ginseng.</title>
        <authorList>
            <person name="Huang J."/>
        </authorList>
    </citation>
    <scope>NUCLEOTIDE SEQUENCE [LARGE SCALE GENOMIC DNA]</scope>
    <source>
        <strain evidence="2 5">WY141</strain>
    </source>
</reference>
<organism evidence="3 4">
    <name type="scientific">Streptomyces microflavus</name>
    <name type="common">Streptomyces lipmanii</name>
    <dbReference type="NCBI Taxonomy" id="1919"/>
    <lineage>
        <taxon>Bacteria</taxon>
        <taxon>Bacillati</taxon>
        <taxon>Actinomycetota</taxon>
        <taxon>Actinomycetes</taxon>
        <taxon>Kitasatosporales</taxon>
        <taxon>Streptomycetaceae</taxon>
        <taxon>Streptomyces</taxon>
    </lineage>
</organism>
<evidence type="ECO:0008006" key="6">
    <source>
        <dbReference type="Google" id="ProtNLM"/>
    </source>
</evidence>
<keyword evidence="1" id="KW-0812">Transmembrane</keyword>
<dbReference type="Proteomes" id="UP000509345">
    <property type="component" value="Chromosome"/>
</dbReference>
<sequence length="190" mass="20287">MATALPAIPRRERYGTLRGSALILAFVILYVGFWVIWDSKASGKQEVRPGTTIAVADDVSFVPADGWALEKEATTPGQSAAVVRGASAFSVATASWMGTLDEYTAREKKLFRASKVRLYPNDQSFHTGNGLTGVKFSYFTSGAEGILWIAYDPEAKTVVTLNGQSAAGSLPTALGQFQEMVNSVRTGAGK</sequence>
<keyword evidence="5" id="KW-1185">Reference proteome</keyword>
<dbReference type="RefSeq" id="WP_176145310.1">
    <property type="nucleotide sequence ID" value="NZ_CP054926.1"/>
</dbReference>
<name>A0A7H8MYD4_STRMI</name>
<dbReference type="EMBL" id="CP054926">
    <property type="protein sequence ID" value="QKW47163.1"/>
    <property type="molecule type" value="Genomic_DNA"/>
</dbReference>
<accession>A0A7H8MYD4</accession>
<keyword evidence="1" id="KW-1133">Transmembrane helix</keyword>
<feature type="transmembrane region" description="Helical" evidence="1">
    <location>
        <begin position="21"/>
        <end position="37"/>
    </location>
</feature>
<evidence type="ECO:0000313" key="4">
    <source>
        <dbReference type="Proteomes" id="UP000509345"/>
    </source>
</evidence>
<evidence type="ECO:0000313" key="2">
    <source>
        <dbReference type="EMBL" id="MER0428980.1"/>
    </source>
</evidence>
<keyword evidence="1" id="KW-0472">Membrane</keyword>